<evidence type="ECO:0000313" key="1">
    <source>
        <dbReference type="EMBL" id="VDK49943.1"/>
    </source>
</evidence>
<organism evidence="3">
    <name type="scientific">Taenia asiatica</name>
    <name type="common">Asian tapeworm</name>
    <dbReference type="NCBI Taxonomy" id="60517"/>
    <lineage>
        <taxon>Eukaryota</taxon>
        <taxon>Metazoa</taxon>
        <taxon>Spiralia</taxon>
        <taxon>Lophotrochozoa</taxon>
        <taxon>Platyhelminthes</taxon>
        <taxon>Cestoda</taxon>
        <taxon>Eucestoda</taxon>
        <taxon>Cyclophyllidea</taxon>
        <taxon>Taeniidae</taxon>
        <taxon>Taenia</taxon>
    </lineage>
</organism>
<name>A0A0R3WH76_TAEAS</name>
<protein>
    <submittedName>
        <fullName evidence="1 3">Uncharacterized protein</fullName>
    </submittedName>
</protein>
<evidence type="ECO:0000313" key="2">
    <source>
        <dbReference type="Proteomes" id="UP000282613"/>
    </source>
</evidence>
<evidence type="ECO:0000313" key="3">
    <source>
        <dbReference type="WBParaSite" id="TASK_0001021901-mRNA-1"/>
    </source>
</evidence>
<reference evidence="3" key="1">
    <citation type="submission" date="2017-02" db="UniProtKB">
        <authorList>
            <consortium name="WormBaseParasite"/>
        </authorList>
    </citation>
    <scope>IDENTIFICATION</scope>
</reference>
<sequence>MAPSEPDRFSVTDFYQDTPSSSASALLALCLSSIRITHWMHLTSVSLAMNGPALSDAMLNHRKQRVLVDMKQSSASVNRLELPSFRIDDE</sequence>
<proteinExistence type="predicted"/>
<dbReference type="EMBL" id="UYRS01021156">
    <property type="protein sequence ID" value="VDK49943.1"/>
    <property type="molecule type" value="Genomic_DNA"/>
</dbReference>
<dbReference type="AlphaFoldDB" id="A0A0R3WH76"/>
<gene>
    <name evidence="1" type="ORF">TASK_LOCUS10220</name>
</gene>
<reference evidence="1 2" key="2">
    <citation type="submission" date="2018-11" db="EMBL/GenBank/DDBJ databases">
        <authorList>
            <consortium name="Pathogen Informatics"/>
        </authorList>
    </citation>
    <scope>NUCLEOTIDE SEQUENCE [LARGE SCALE GENOMIC DNA]</scope>
</reference>
<keyword evidence="2" id="KW-1185">Reference proteome</keyword>
<dbReference type="Proteomes" id="UP000282613">
    <property type="component" value="Unassembled WGS sequence"/>
</dbReference>
<dbReference type="WBParaSite" id="TASK_0001021901-mRNA-1">
    <property type="protein sequence ID" value="TASK_0001021901-mRNA-1"/>
    <property type="gene ID" value="TASK_0001021901"/>
</dbReference>
<accession>A0A0R3WH76</accession>